<dbReference type="Proteomes" id="UP001239445">
    <property type="component" value="Unassembled WGS sequence"/>
</dbReference>
<reference evidence="2" key="1">
    <citation type="submission" date="2023-06" db="EMBL/GenBank/DDBJ databases">
        <title>Genome-scale phylogeny and comparative genomics of the fungal order Sordariales.</title>
        <authorList>
            <consortium name="Lawrence Berkeley National Laboratory"/>
            <person name="Hensen N."/>
            <person name="Bonometti L."/>
            <person name="Westerberg I."/>
            <person name="Brannstrom I.O."/>
            <person name="Guillou S."/>
            <person name="Cros-Aarteil S."/>
            <person name="Calhoun S."/>
            <person name="Haridas S."/>
            <person name="Kuo A."/>
            <person name="Mondo S."/>
            <person name="Pangilinan J."/>
            <person name="Riley R."/>
            <person name="Labutti K."/>
            <person name="Andreopoulos B."/>
            <person name="Lipzen A."/>
            <person name="Chen C."/>
            <person name="Yanf M."/>
            <person name="Daum C."/>
            <person name="Ng V."/>
            <person name="Clum A."/>
            <person name="Steindorff A."/>
            <person name="Ohm R."/>
            <person name="Martin F."/>
            <person name="Silar P."/>
            <person name="Natvig D."/>
            <person name="Lalanne C."/>
            <person name="Gautier V."/>
            <person name="Ament-Velasquez S.L."/>
            <person name="Kruys A."/>
            <person name="Hutchinson M.I."/>
            <person name="Powell A.J."/>
            <person name="Barry K."/>
            <person name="Miller A.N."/>
            <person name="Grigoriev I.V."/>
            <person name="Debuchy R."/>
            <person name="Gladieux P."/>
            <person name="Thoren M.H."/>
            <person name="Johannesson H."/>
        </authorList>
    </citation>
    <scope>NUCLEOTIDE SEQUENCE</scope>
    <source>
        <strain evidence="2">PSN4</strain>
    </source>
</reference>
<sequence>MERKIETAVLSAGVAAAADQIMAGIKDNREGMADEAKRHYINATIAGAIAVGAYQLMQRENKGELNPHPELSGKKGTDGELNPQPELPGHSWTDHLPSLMAEAAGAYAAGRQLMGSQDTSQERIIKLVAEGLGAVALAKNTTNAMEHQG</sequence>
<accession>A0AAJ0B1R1</accession>
<dbReference type="AlphaFoldDB" id="A0AAJ0B1R1"/>
<dbReference type="EMBL" id="MU839849">
    <property type="protein sequence ID" value="KAK1750046.1"/>
    <property type="molecule type" value="Genomic_DNA"/>
</dbReference>
<evidence type="ECO:0000256" key="1">
    <source>
        <dbReference type="SAM" id="MobiDB-lite"/>
    </source>
</evidence>
<comment type="caution">
    <text evidence="2">The sequence shown here is derived from an EMBL/GenBank/DDBJ whole genome shotgun (WGS) entry which is preliminary data.</text>
</comment>
<feature type="region of interest" description="Disordered" evidence="1">
    <location>
        <begin position="60"/>
        <end position="95"/>
    </location>
</feature>
<protein>
    <submittedName>
        <fullName evidence="2">Uncharacterized protein</fullName>
    </submittedName>
</protein>
<feature type="compositionally biased region" description="Basic and acidic residues" evidence="1">
    <location>
        <begin position="60"/>
        <end position="78"/>
    </location>
</feature>
<evidence type="ECO:0000313" key="3">
    <source>
        <dbReference type="Proteomes" id="UP001239445"/>
    </source>
</evidence>
<evidence type="ECO:0000313" key="2">
    <source>
        <dbReference type="EMBL" id="KAK1750046.1"/>
    </source>
</evidence>
<keyword evidence="3" id="KW-1185">Reference proteome</keyword>
<gene>
    <name evidence="2" type="ORF">QBC47DRAFT_394521</name>
</gene>
<organism evidence="2 3">
    <name type="scientific">Echria macrotheca</name>
    <dbReference type="NCBI Taxonomy" id="438768"/>
    <lineage>
        <taxon>Eukaryota</taxon>
        <taxon>Fungi</taxon>
        <taxon>Dikarya</taxon>
        <taxon>Ascomycota</taxon>
        <taxon>Pezizomycotina</taxon>
        <taxon>Sordariomycetes</taxon>
        <taxon>Sordariomycetidae</taxon>
        <taxon>Sordariales</taxon>
        <taxon>Schizotheciaceae</taxon>
        <taxon>Echria</taxon>
    </lineage>
</organism>
<proteinExistence type="predicted"/>
<name>A0AAJ0B1R1_9PEZI</name>